<keyword evidence="2" id="KW-1185">Reference proteome</keyword>
<dbReference type="EMBL" id="JACAZE010000004">
    <property type="protein sequence ID" value="KAF7318033.1"/>
    <property type="molecule type" value="Genomic_DNA"/>
</dbReference>
<dbReference type="OrthoDB" id="6260732at2759"/>
<sequence>MRVPLCANMPLFVPISQPQPLKNLLSEYVFPFLCPNMNLDKQRTTVRLFATVAGTAPTQITAMLGGIVPGVVKAVVQRDDDELREGSMRLLLTTTPRSSVPSRRTVTKPLWMSCPACRAIWDASNGHVLHPP</sequence>
<reference evidence="1" key="1">
    <citation type="submission" date="2020-05" db="EMBL/GenBank/DDBJ databases">
        <title>Mycena genomes resolve the evolution of fungal bioluminescence.</title>
        <authorList>
            <person name="Tsai I.J."/>
        </authorList>
    </citation>
    <scope>NUCLEOTIDE SEQUENCE</scope>
    <source>
        <strain evidence="1">110903Hualien_Pintung</strain>
    </source>
</reference>
<protein>
    <submittedName>
        <fullName evidence="1">Cullin-associated nedd8-dissociated protein 1</fullName>
    </submittedName>
</protein>
<comment type="caution">
    <text evidence="1">The sequence shown here is derived from an EMBL/GenBank/DDBJ whole genome shotgun (WGS) entry which is preliminary data.</text>
</comment>
<accession>A0A8H6WKG3</accession>
<gene>
    <name evidence="1" type="ORF">HMN09_00310600</name>
</gene>
<dbReference type="Proteomes" id="UP000613580">
    <property type="component" value="Unassembled WGS sequence"/>
</dbReference>
<evidence type="ECO:0000313" key="1">
    <source>
        <dbReference type="EMBL" id="KAF7318033.1"/>
    </source>
</evidence>
<evidence type="ECO:0000313" key="2">
    <source>
        <dbReference type="Proteomes" id="UP000613580"/>
    </source>
</evidence>
<dbReference type="AlphaFoldDB" id="A0A8H6WKG3"/>
<name>A0A8H6WKG3_MYCCL</name>
<proteinExistence type="predicted"/>
<organism evidence="1 2">
    <name type="scientific">Mycena chlorophos</name>
    <name type="common">Agaric fungus</name>
    <name type="synonym">Agaricus chlorophos</name>
    <dbReference type="NCBI Taxonomy" id="658473"/>
    <lineage>
        <taxon>Eukaryota</taxon>
        <taxon>Fungi</taxon>
        <taxon>Dikarya</taxon>
        <taxon>Basidiomycota</taxon>
        <taxon>Agaricomycotina</taxon>
        <taxon>Agaricomycetes</taxon>
        <taxon>Agaricomycetidae</taxon>
        <taxon>Agaricales</taxon>
        <taxon>Marasmiineae</taxon>
        <taxon>Mycenaceae</taxon>
        <taxon>Mycena</taxon>
    </lineage>
</organism>